<keyword evidence="2" id="KW-1185">Reference proteome</keyword>
<proteinExistence type="predicted"/>
<dbReference type="Proteomes" id="UP000288012">
    <property type="component" value="Unassembled WGS sequence"/>
</dbReference>
<organism evidence="1 2">
    <name type="scientific">Legionella septentrionalis</name>
    <dbReference type="NCBI Taxonomy" id="2498109"/>
    <lineage>
        <taxon>Bacteria</taxon>
        <taxon>Pseudomonadati</taxon>
        <taxon>Pseudomonadota</taxon>
        <taxon>Gammaproteobacteria</taxon>
        <taxon>Legionellales</taxon>
        <taxon>Legionellaceae</taxon>
        <taxon>Legionella</taxon>
    </lineage>
</organism>
<dbReference type="InterPro" id="IPR010133">
    <property type="entry name" value="Bacteriocin_signal_seq"/>
</dbReference>
<dbReference type="RefSeq" id="WP_126953168.1">
    <property type="nucleotide sequence ID" value="NZ_RZGR01000002.1"/>
</dbReference>
<protein>
    <submittedName>
        <fullName evidence="1">Bacteriocin</fullName>
    </submittedName>
</protein>
<comment type="caution">
    <text evidence="1">The sequence shown here is derived from an EMBL/GenBank/DDBJ whole genome shotgun (WGS) entry which is preliminary data.</text>
</comment>
<dbReference type="NCBIfam" id="TIGR01847">
    <property type="entry name" value="bacteriocin_sig"/>
    <property type="match status" value="1"/>
</dbReference>
<accession>A0A3S0X5V6</accession>
<evidence type="ECO:0000313" key="2">
    <source>
        <dbReference type="Proteomes" id="UP000288012"/>
    </source>
</evidence>
<dbReference type="AlphaFoldDB" id="A0A3S0X5V6"/>
<evidence type="ECO:0000313" key="1">
    <source>
        <dbReference type="EMBL" id="RUQ91114.1"/>
    </source>
</evidence>
<dbReference type="EMBL" id="RZGR01000002">
    <property type="protein sequence ID" value="RUQ91114.1"/>
    <property type="molecule type" value="Genomic_DNA"/>
</dbReference>
<name>A0A3S0X5V6_9GAMM</name>
<gene>
    <name evidence="1" type="ORF">EKM59_01155</name>
</gene>
<reference evidence="1 2" key="1">
    <citation type="submission" date="2018-12" db="EMBL/GenBank/DDBJ databases">
        <title>Legionella sp,whole genome shotgun sequence.</title>
        <authorList>
            <person name="Wu H."/>
        </authorList>
    </citation>
    <scope>NUCLEOTIDE SEQUENCE [LARGE SCALE GENOMIC DNA]</scope>
    <source>
        <strain evidence="2">km714</strain>
    </source>
</reference>
<sequence>MENKNKRVLGYTLAKQISNEELEQVSGGGGPQLTTRQTVKVSGVASDVIYDVVVDGDL</sequence>
<dbReference type="OrthoDB" id="5639593at2"/>